<comment type="caution">
    <text evidence="2">The sequence shown here is derived from an EMBL/GenBank/DDBJ whole genome shotgun (WGS) entry which is preliminary data.</text>
</comment>
<reference evidence="2" key="1">
    <citation type="submission" date="2020-06" db="EMBL/GenBank/DDBJ databases">
        <authorList>
            <consortium name="Plant Systems Biology data submission"/>
        </authorList>
    </citation>
    <scope>NUCLEOTIDE SEQUENCE</scope>
    <source>
        <strain evidence="2">D6</strain>
    </source>
</reference>
<dbReference type="SUPFAM" id="SSF52047">
    <property type="entry name" value="RNI-like"/>
    <property type="match status" value="1"/>
</dbReference>
<dbReference type="EMBL" id="CAICTM010000645">
    <property type="protein sequence ID" value="CAB9514313.1"/>
    <property type="molecule type" value="Genomic_DNA"/>
</dbReference>
<protein>
    <submittedName>
        <fullName evidence="2">Uncharacterized protein</fullName>
    </submittedName>
</protein>
<accession>A0A9N8HGM6</accession>
<keyword evidence="1" id="KW-0175">Coiled coil</keyword>
<evidence type="ECO:0000256" key="1">
    <source>
        <dbReference type="SAM" id="Coils"/>
    </source>
</evidence>
<dbReference type="AlphaFoldDB" id="A0A9N8HGM6"/>
<sequence length="543" mass="60743">MPASTTVADLKTAKKNKYVQLSLVIGDDSDVSSLTTQLQTSFANDHNNDECHLCNIVLVDGHEEQSRDWSAPDIGLLLDVIGNLDSVVHLGFENLGSAGTTEENDTPLSTFPVTRITTLLQRTKRRLETLVFDGCNLTGTHQEQHDALAAAMEECVCIRSCVITNNFDLYLPSDDSDEPEAHPIDKMVEAIAKLPLLIEADLVTYSWYEEGYPYQFQSSDPLKGLFLECPNLQELVLGEFNLSNEGLKDVGRCLAKCTSLRKLELHLAPSTRTRACVQSLTLLANALSANTTLEVFKMEFDERCPNLDTFLVKVAEALEQNAESALVKFKVTSPIGYGQPVETAFCKLLQSNYTLQKVDFLTLDQRGEEDEEEGEYQCLDASKRTEMDLYLRLNCRGRKELLTTATSRGKWMTAFGKFSHDLDAIHYYVRRNPWLCHADRDPELLDTKQNPKPTTMTTGTEGATNAAMMASLQQLIATGFQNTQLEIRKLNGKMDDMHRQHAREKRHLEEEVRLLKEQLANLKLGMANQEEEISVPPSAAPGS</sequence>
<name>A0A9N8HGM6_9STRA</name>
<keyword evidence="3" id="KW-1185">Reference proteome</keyword>
<proteinExistence type="predicted"/>
<evidence type="ECO:0000313" key="3">
    <source>
        <dbReference type="Proteomes" id="UP001153069"/>
    </source>
</evidence>
<feature type="coiled-coil region" evidence="1">
    <location>
        <begin position="480"/>
        <end position="532"/>
    </location>
</feature>
<dbReference type="Proteomes" id="UP001153069">
    <property type="component" value="Unassembled WGS sequence"/>
</dbReference>
<dbReference type="Gene3D" id="3.80.10.10">
    <property type="entry name" value="Ribonuclease Inhibitor"/>
    <property type="match status" value="1"/>
</dbReference>
<evidence type="ECO:0000313" key="2">
    <source>
        <dbReference type="EMBL" id="CAB9514313.1"/>
    </source>
</evidence>
<gene>
    <name evidence="2" type="ORF">SEMRO_646_G180710.1</name>
</gene>
<dbReference type="InterPro" id="IPR032675">
    <property type="entry name" value="LRR_dom_sf"/>
</dbReference>
<organism evidence="2 3">
    <name type="scientific">Seminavis robusta</name>
    <dbReference type="NCBI Taxonomy" id="568900"/>
    <lineage>
        <taxon>Eukaryota</taxon>
        <taxon>Sar</taxon>
        <taxon>Stramenopiles</taxon>
        <taxon>Ochrophyta</taxon>
        <taxon>Bacillariophyta</taxon>
        <taxon>Bacillariophyceae</taxon>
        <taxon>Bacillariophycidae</taxon>
        <taxon>Naviculales</taxon>
        <taxon>Naviculaceae</taxon>
        <taxon>Seminavis</taxon>
    </lineage>
</organism>